<accession>A0A193GL62</accession>
<evidence type="ECO:0000313" key="1">
    <source>
        <dbReference type="EMBL" id="ANN80832.1"/>
    </source>
</evidence>
<evidence type="ECO:0000313" key="2">
    <source>
        <dbReference type="Proteomes" id="UP000091926"/>
    </source>
</evidence>
<proteinExistence type="predicted"/>
<name>A0A193GL62_9BORD</name>
<dbReference type="Proteomes" id="UP000091926">
    <property type="component" value="Plasmid unnamed1"/>
</dbReference>
<dbReference type="EMBL" id="CP016173">
    <property type="protein sequence ID" value="ANN80832.1"/>
    <property type="molecule type" value="Genomic_DNA"/>
</dbReference>
<dbReference type="KEGG" id="bfz:BAU07_26265"/>
<geneLocation type="plasmid" evidence="1 2">
    <name>unnamed1</name>
</geneLocation>
<keyword evidence="2" id="KW-1185">Reference proteome</keyword>
<dbReference type="RefSeq" id="WP_066665847.1">
    <property type="nucleotide sequence ID" value="NZ_CBCSCL010000020.1"/>
</dbReference>
<protein>
    <submittedName>
        <fullName evidence="1">Uncharacterized protein</fullName>
    </submittedName>
</protein>
<organism evidence="1 2">
    <name type="scientific">Bordetella flabilis</name>
    <dbReference type="NCBI Taxonomy" id="463014"/>
    <lineage>
        <taxon>Bacteria</taxon>
        <taxon>Pseudomonadati</taxon>
        <taxon>Pseudomonadota</taxon>
        <taxon>Betaproteobacteria</taxon>
        <taxon>Burkholderiales</taxon>
        <taxon>Alcaligenaceae</taxon>
        <taxon>Bordetella</taxon>
    </lineage>
</organism>
<sequence length="196" mass="21383">MQLSIREASRFVIGTALLRAQAMQHVEHAQMLSFDNVAAAILQPTEEGKQLRRTVETLADGQAEWFRSNPPHAMSSGRVMQSRAAEIAALRRIGGAAVSTLAYGPRAVAGDAVAAEQLTSAYSEAYTAIDAAPGSTNDRRALVGLLHDQTQRLSSKPETIRSLLNNAEKRCLARQAAAIFSRYDRTLDRSDDFDNR</sequence>
<dbReference type="AlphaFoldDB" id="A0A193GL62"/>
<reference evidence="1 2" key="1">
    <citation type="submission" date="2016-06" db="EMBL/GenBank/DDBJ databases">
        <title>Complete genome sequences of Bordetella bronchialis and Bordetella flabilis.</title>
        <authorList>
            <person name="LiPuma J.J."/>
            <person name="Spilker T."/>
        </authorList>
    </citation>
    <scope>NUCLEOTIDE SEQUENCE [LARGE SCALE GENOMIC DNA]</scope>
    <source>
        <strain evidence="1 2">AU10664</strain>
        <plasmid evidence="1 2">unnamed1</plasmid>
    </source>
</reference>
<keyword evidence="1" id="KW-0614">Plasmid</keyword>
<gene>
    <name evidence="1" type="ORF">BAU07_26265</name>
</gene>